<evidence type="ECO:0000313" key="1">
    <source>
        <dbReference type="EMBL" id="KKZ70449.1"/>
    </source>
</evidence>
<dbReference type="RefSeq" id="WP_046910964.1">
    <property type="nucleotide sequence ID" value="NZ_BAAAXG010000026.1"/>
</dbReference>
<evidence type="ECO:0000313" key="2">
    <source>
        <dbReference type="Proteomes" id="UP000265325"/>
    </source>
</evidence>
<dbReference type="EMBL" id="LAQS01000058">
    <property type="protein sequence ID" value="KKZ70449.1"/>
    <property type="molecule type" value="Genomic_DNA"/>
</dbReference>
<keyword evidence="2" id="KW-1185">Reference proteome</keyword>
<protein>
    <submittedName>
        <fullName evidence="1">Uncharacterized protein</fullName>
    </submittedName>
</protein>
<sequence length="65" mass="7012">MFLHEGVRPECETGVSEMRICALTSFGRSFIFLGMSPRHAVSDRAALELALFGVTGHAVADILCS</sequence>
<proteinExistence type="predicted"/>
<dbReference type="Proteomes" id="UP000265325">
    <property type="component" value="Unassembled WGS sequence"/>
</dbReference>
<comment type="caution">
    <text evidence="1">The sequence shown here is derived from an EMBL/GenBank/DDBJ whole genome shotgun (WGS) entry which is preliminary data.</text>
</comment>
<reference evidence="1 2" key="1">
    <citation type="submission" date="2015-05" db="EMBL/GenBank/DDBJ databases">
        <title>Draft Genome assembly of Streptomyces showdoensis.</title>
        <authorList>
            <person name="Thapa K.K."/>
            <person name="Metsa-Ketela M."/>
        </authorList>
    </citation>
    <scope>NUCLEOTIDE SEQUENCE [LARGE SCALE GENOMIC DNA]</scope>
    <source>
        <strain evidence="1 2">ATCC 15227</strain>
    </source>
</reference>
<gene>
    <name evidence="1" type="ORF">VO63_28730</name>
</gene>
<dbReference type="NCBIfam" id="NF042937">
    <property type="entry name" value="leader_Ms4533A"/>
    <property type="match status" value="1"/>
</dbReference>
<name>A0A2P2GHX4_STREW</name>
<organism evidence="1 2">
    <name type="scientific">Streptomyces showdoensis</name>
    <dbReference type="NCBI Taxonomy" id="68268"/>
    <lineage>
        <taxon>Bacteria</taxon>
        <taxon>Bacillati</taxon>
        <taxon>Actinomycetota</taxon>
        <taxon>Actinomycetes</taxon>
        <taxon>Kitasatosporales</taxon>
        <taxon>Streptomycetaceae</taxon>
        <taxon>Streptomyces</taxon>
    </lineage>
</organism>
<dbReference type="AlphaFoldDB" id="A0A2P2GHX4"/>
<accession>A0A2P2GHX4</accession>